<accession>A0ABR2V7F5</accession>
<sequence>MFDLERKIFLKKIFNPRIDNGAPINWDELSKNARNQALLLMKGINHGIWDQQTYVKFRELAAASRVKKSSKPAANSGPSQSAGILGQLNKQLDRLIDAFSTATTDTDRTDAHCHSKSGSKLPVNAKVTEDPRSSPLTPALEVGKSNGQPLLQAQSVKLDCEPPIAPRSKHATGVDTIYDADNEATEITTPMAAKNKAPTANANKIDNAGSSSTGSTLAYILRDCLGDTVKDILAKNPSILGQIEVMISPYYQSCTHWHEIPELTRVAISFTVFSLIKQSFKDQRIPPLGGLEIVPLFELSSKSGAKRGLELSSKCILNGADVALNSKNDHIHTIIHPGTNPTLTTAGEDQEIHQPRAYVLIRANEPSNLGASKQDESLELSKDQLDDGFATSKGILHKEVHIDSSWSASSNPLPDKLRNANTMDSTSASSINNGSSHTTTRRTQQNNPVRPDKVGKSGAQKNIPLVASDGYPRGRGHTVLVASPASPDPGCEWCSHYFRCPAWPSCGPGHPFCICNSTRQTSTSRASKPGIALQEIEAREEEGGESKHDDLAQNIALPALKAHVLRQSNADAFSPPYTSDEKEGNSGHESNASPNGNIEVGKSHNEDAVPPSSTKDAVAKQSAGLAIRLGSQDSEKTHDPVNVNDVFLSPESKALEPMSNGSTDGAMFDSAHREEIDPTASLS</sequence>
<evidence type="ECO:0008006" key="4">
    <source>
        <dbReference type="Google" id="ProtNLM"/>
    </source>
</evidence>
<feature type="compositionally biased region" description="Low complexity" evidence="1">
    <location>
        <begin position="425"/>
        <end position="436"/>
    </location>
</feature>
<keyword evidence="3" id="KW-1185">Reference proteome</keyword>
<comment type="caution">
    <text evidence="2">The sequence shown here is derived from an EMBL/GenBank/DDBJ whole genome shotgun (WGS) entry which is preliminary data.</text>
</comment>
<feature type="compositionally biased region" description="Polar residues" evidence="1">
    <location>
        <begin position="587"/>
        <end position="596"/>
    </location>
</feature>
<feature type="region of interest" description="Disordered" evidence="1">
    <location>
        <begin position="405"/>
        <end position="470"/>
    </location>
</feature>
<dbReference type="Proteomes" id="UP001408356">
    <property type="component" value="Unassembled WGS sequence"/>
</dbReference>
<proteinExistence type="predicted"/>
<name>A0ABR2V7F5_9PEZI</name>
<feature type="region of interest" description="Disordered" evidence="1">
    <location>
        <begin position="104"/>
        <end position="144"/>
    </location>
</feature>
<reference evidence="2 3" key="1">
    <citation type="journal article" date="2024" name="J. Plant Pathol.">
        <title>Sequence and assembly of the genome of Seiridium unicorne, isolate CBS 538.82, causal agent of cypress canker disease.</title>
        <authorList>
            <person name="Scali E."/>
            <person name="Rocca G.D."/>
            <person name="Danti R."/>
            <person name="Garbelotto M."/>
            <person name="Barberini S."/>
            <person name="Baroncelli R."/>
            <person name="Emiliani G."/>
        </authorList>
    </citation>
    <scope>NUCLEOTIDE SEQUENCE [LARGE SCALE GENOMIC DNA]</scope>
    <source>
        <strain evidence="2 3">BM-138-508</strain>
    </source>
</reference>
<gene>
    <name evidence="2" type="ORF">SUNI508_00569</name>
</gene>
<dbReference type="EMBL" id="JARVKF010000112">
    <property type="protein sequence ID" value="KAK9422706.1"/>
    <property type="molecule type" value="Genomic_DNA"/>
</dbReference>
<protein>
    <recommendedName>
        <fullName evidence="4">C3H1-type domain-containing protein</fullName>
    </recommendedName>
</protein>
<feature type="compositionally biased region" description="Polar residues" evidence="1">
    <location>
        <begin position="437"/>
        <end position="448"/>
    </location>
</feature>
<evidence type="ECO:0000256" key="1">
    <source>
        <dbReference type="SAM" id="MobiDB-lite"/>
    </source>
</evidence>
<organism evidence="2 3">
    <name type="scientific">Seiridium unicorne</name>
    <dbReference type="NCBI Taxonomy" id="138068"/>
    <lineage>
        <taxon>Eukaryota</taxon>
        <taxon>Fungi</taxon>
        <taxon>Dikarya</taxon>
        <taxon>Ascomycota</taxon>
        <taxon>Pezizomycotina</taxon>
        <taxon>Sordariomycetes</taxon>
        <taxon>Xylariomycetidae</taxon>
        <taxon>Amphisphaeriales</taxon>
        <taxon>Sporocadaceae</taxon>
        <taxon>Seiridium</taxon>
    </lineage>
</organism>
<evidence type="ECO:0000313" key="3">
    <source>
        <dbReference type="Proteomes" id="UP001408356"/>
    </source>
</evidence>
<feature type="region of interest" description="Disordered" evidence="1">
    <location>
        <begin position="571"/>
        <end position="683"/>
    </location>
</feature>
<evidence type="ECO:0000313" key="2">
    <source>
        <dbReference type="EMBL" id="KAK9422706.1"/>
    </source>
</evidence>